<dbReference type="AlphaFoldDB" id="A0A3E2VYG3"/>
<accession>A0A3E2VYG3</accession>
<gene>
    <name evidence="1" type="ORF">DXA38_07575</name>
</gene>
<comment type="caution">
    <text evidence="1">The sequence shown here is derived from an EMBL/GenBank/DDBJ whole genome shotgun (WGS) entry which is preliminary data.</text>
</comment>
<organism evidence="1 2">
    <name type="scientific">Clostridium innocuum</name>
    <dbReference type="NCBI Taxonomy" id="1522"/>
    <lineage>
        <taxon>Bacteria</taxon>
        <taxon>Bacillati</taxon>
        <taxon>Bacillota</taxon>
        <taxon>Clostridia</taxon>
        <taxon>Eubacteriales</taxon>
        <taxon>Clostridiaceae</taxon>
        <taxon>Clostridium</taxon>
    </lineage>
</organism>
<dbReference type="Proteomes" id="UP000260025">
    <property type="component" value="Unassembled WGS sequence"/>
</dbReference>
<evidence type="ECO:0000313" key="1">
    <source>
        <dbReference type="EMBL" id="RGC16534.1"/>
    </source>
</evidence>
<protein>
    <submittedName>
        <fullName evidence="1">Uncharacterized protein</fullName>
    </submittedName>
</protein>
<evidence type="ECO:0000313" key="2">
    <source>
        <dbReference type="Proteomes" id="UP000260025"/>
    </source>
</evidence>
<sequence>MLLKGMSIELKRNIMLVSKHTRISLKAHKWAILAFYITDIAIKLLSIRTSDASDHQEKLEEEEIFDTITL</sequence>
<dbReference type="EMBL" id="QVEV01000008">
    <property type="protein sequence ID" value="RGC16534.1"/>
    <property type="molecule type" value="Genomic_DNA"/>
</dbReference>
<name>A0A3E2VYG3_CLOIN</name>
<reference evidence="1 2" key="1">
    <citation type="submission" date="2018-08" db="EMBL/GenBank/DDBJ databases">
        <title>A genome reference for cultivated species of the human gut microbiota.</title>
        <authorList>
            <person name="Zou Y."/>
            <person name="Xue W."/>
            <person name="Luo G."/>
        </authorList>
    </citation>
    <scope>NUCLEOTIDE SEQUENCE [LARGE SCALE GENOMIC DNA]</scope>
    <source>
        <strain evidence="1 2">OF01-2LB</strain>
    </source>
</reference>
<proteinExistence type="predicted"/>